<accession>A0A0P4WIH0</accession>
<dbReference type="SUPFAM" id="SSF46689">
    <property type="entry name" value="Homeodomain-like"/>
    <property type="match status" value="1"/>
</dbReference>
<proteinExistence type="predicted"/>
<feature type="DNA-binding region" description="H-T-H motif" evidence="2">
    <location>
        <begin position="13"/>
        <end position="33"/>
    </location>
</feature>
<name>A0A0P4WIH0_SCYOL</name>
<evidence type="ECO:0000256" key="1">
    <source>
        <dbReference type="ARBA" id="ARBA00004123"/>
    </source>
</evidence>
<keyword evidence="2" id="KW-0539">Nucleus</keyword>
<sequence length="162" mass="17661">MDAIDAVKNGMTALQASRKYKVPSRTLYDKIKKMGISTLPRRLPNKKPSPSSTEIEGNAPDPHPPQETMEPPQPDRDPTPHQDLEKRPIKSVTSDEEDHSTTGPPVVDEEESTTSTPALGSFSLVGRKMFENGGAGETSATPLDLTESDSLIAKRPEIEERA</sequence>
<dbReference type="InterPro" id="IPR009057">
    <property type="entry name" value="Homeodomain-like_sf"/>
</dbReference>
<evidence type="ECO:0000256" key="2">
    <source>
        <dbReference type="PROSITE-ProRule" id="PRU00320"/>
    </source>
</evidence>
<evidence type="ECO:0000313" key="5">
    <source>
        <dbReference type="EMBL" id="JAI66886.1"/>
    </source>
</evidence>
<feature type="domain" description="HTH psq-type" evidence="4">
    <location>
        <begin position="1"/>
        <end position="37"/>
    </location>
</feature>
<dbReference type="EMBL" id="GDRN01045103">
    <property type="protein sequence ID" value="JAI66886.1"/>
    <property type="molecule type" value="Transcribed_RNA"/>
</dbReference>
<organism evidence="5">
    <name type="scientific">Scylla olivacea</name>
    <name type="common">Orange mud crab</name>
    <name type="synonym">Cancer olivacea</name>
    <dbReference type="NCBI Taxonomy" id="85551"/>
    <lineage>
        <taxon>Eukaryota</taxon>
        <taxon>Metazoa</taxon>
        <taxon>Ecdysozoa</taxon>
        <taxon>Arthropoda</taxon>
        <taxon>Crustacea</taxon>
        <taxon>Multicrustacea</taxon>
        <taxon>Malacostraca</taxon>
        <taxon>Eumalacostraca</taxon>
        <taxon>Eucarida</taxon>
        <taxon>Decapoda</taxon>
        <taxon>Pleocyemata</taxon>
        <taxon>Brachyura</taxon>
        <taxon>Eubrachyura</taxon>
        <taxon>Portunoidea</taxon>
        <taxon>Portunidae</taxon>
        <taxon>Portuninae</taxon>
        <taxon>Scylla</taxon>
    </lineage>
</organism>
<protein>
    <recommendedName>
        <fullName evidence="4">HTH psq-type domain-containing protein</fullName>
    </recommendedName>
</protein>
<dbReference type="GO" id="GO:0005634">
    <property type="term" value="C:nucleus"/>
    <property type="evidence" value="ECO:0007669"/>
    <property type="project" value="UniProtKB-SubCell"/>
</dbReference>
<keyword evidence="2" id="KW-0238">DNA-binding</keyword>
<feature type="compositionally biased region" description="Basic and acidic residues" evidence="3">
    <location>
        <begin position="73"/>
        <end position="88"/>
    </location>
</feature>
<dbReference type="InterPro" id="IPR007889">
    <property type="entry name" value="HTH_Psq"/>
</dbReference>
<feature type="region of interest" description="Disordered" evidence="3">
    <location>
        <begin position="33"/>
        <end position="162"/>
    </location>
</feature>
<dbReference type="Gene3D" id="1.10.10.60">
    <property type="entry name" value="Homeodomain-like"/>
    <property type="match status" value="1"/>
</dbReference>
<reference evidence="5" key="1">
    <citation type="submission" date="2015-09" db="EMBL/GenBank/DDBJ databases">
        <title>Scylla olivacea transcriptome.</title>
        <authorList>
            <person name="Ikhwanuddin M."/>
        </authorList>
    </citation>
    <scope>NUCLEOTIDE SEQUENCE</scope>
</reference>
<evidence type="ECO:0000256" key="3">
    <source>
        <dbReference type="SAM" id="MobiDB-lite"/>
    </source>
</evidence>
<feature type="compositionally biased region" description="Basic and acidic residues" evidence="3">
    <location>
        <begin position="152"/>
        <end position="162"/>
    </location>
</feature>
<comment type="subcellular location">
    <subcellularLocation>
        <location evidence="1 2">Nucleus</location>
    </subcellularLocation>
</comment>
<dbReference type="PROSITE" id="PS50960">
    <property type="entry name" value="HTH_PSQ"/>
    <property type="match status" value="1"/>
</dbReference>
<evidence type="ECO:0000259" key="4">
    <source>
        <dbReference type="PROSITE" id="PS50960"/>
    </source>
</evidence>
<dbReference type="AlphaFoldDB" id="A0A0P4WIH0"/>
<dbReference type="Pfam" id="PF05225">
    <property type="entry name" value="HTH_psq"/>
    <property type="match status" value="1"/>
</dbReference>
<dbReference type="GO" id="GO:0003677">
    <property type="term" value="F:DNA binding"/>
    <property type="evidence" value="ECO:0007669"/>
    <property type="project" value="UniProtKB-UniRule"/>
</dbReference>